<dbReference type="Gene3D" id="1.20.120.1750">
    <property type="match status" value="1"/>
</dbReference>
<dbReference type="CDD" id="cd22584">
    <property type="entry name" value="Rcat_RBR_unk"/>
    <property type="match status" value="1"/>
</dbReference>
<keyword evidence="2" id="KW-0863">Zinc-finger</keyword>
<dbReference type="PANTHER" id="PTHR11685">
    <property type="entry name" value="RBR FAMILY RING FINGER AND IBR DOMAIN-CONTAINING"/>
    <property type="match status" value="1"/>
</dbReference>
<feature type="region of interest" description="Disordered" evidence="5">
    <location>
        <begin position="74"/>
        <end position="101"/>
    </location>
</feature>
<keyword evidence="3" id="KW-0833">Ubl conjugation pathway</keyword>
<comment type="caution">
    <text evidence="7">The sequence shown here is derived from an EMBL/GenBank/DDBJ whole genome shotgun (WGS) entry which is preliminary data.</text>
</comment>
<dbReference type="InterPro" id="IPR031127">
    <property type="entry name" value="E3_UB_ligase_RBR"/>
</dbReference>
<evidence type="ECO:0000256" key="3">
    <source>
        <dbReference type="ARBA" id="ARBA00022786"/>
    </source>
</evidence>
<dbReference type="GO" id="GO:0016567">
    <property type="term" value="P:protein ubiquitination"/>
    <property type="evidence" value="ECO:0007669"/>
    <property type="project" value="InterPro"/>
</dbReference>
<dbReference type="GO" id="GO:0004842">
    <property type="term" value="F:ubiquitin-protein transferase activity"/>
    <property type="evidence" value="ECO:0007669"/>
    <property type="project" value="InterPro"/>
</dbReference>
<name>A0A395J2Q3_9HELO</name>
<keyword evidence="1" id="KW-0479">Metal-binding</keyword>
<gene>
    <name evidence="7" type="ORF">DID88_007568</name>
</gene>
<keyword evidence="8" id="KW-1185">Reference proteome</keyword>
<evidence type="ECO:0000256" key="2">
    <source>
        <dbReference type="ARBA" id="ARBA00022771"/>
    </source>
</evidence>
<keyword evidence="4" id="KW-0862">Zinc</keyword>
<protein>
    <recommendedName>
        <fullName evidence="6">IBR domain-containing protein</fullName>
    </recommendedName>
</protein>
<dbReference type="EMBL" id="QKRW01000005">
    <property type="protein sequence ID" value="RAL66785.1"/>
    <property type="molecule type" value="Genomic_DNA"/>
</dbReference>
<evidence type="ECO:0000256" key="1">
    <source>
        <dbReference type="ARBA" id="ARBA00022723"/>
    </source>
</evidence>
<reference evidence="7 8" key="1">
    <citation type="submission" date="2018-06" db="EMBL/GenBank/DDBJ databases">
        <title>Genome Sequence of the Brown Rot Fungal Pathogen Monilinia fructigena.</title>
        <authorList>
            <person name="Landi L."/>
            <person name="De Miccolis Angelini R.M."/>
            <person name="Pollastro S."/>
            <person name="Abate D."/>
            <person name="Faretra F."/>
            <person name="Romanazzi G."/>
        </authorList>
    </citation>
    <scope>NUCLEOTIDE SEQUENCE [LARGE SCALE GENOMIC DNA]</scope>
    <source>
        <strain evidence="7 8">Mfrg269</strain>
    </source>
</reference>
<accession>A0A395J2Q3</accession>
<dbReference type="SUPFAM" id="SSF57850">
    <property type="entry name" value="RING/U-box"/>
    <property type="match status" value="1"/>
</dbReference>
<sequence>MAKSAGWRRCYKCRTLVELSQGCSHITCRCKAQFCYICGAVWDPSVGCPNYCNGEEMLERRRLEEEQRIAEEEKAKVAREEAEKAEAAERAAAEERTRRDNTLNALRARQINERDRFLRF</sequence>
<feature type="domain" description="IBR" evidence="6">
    <location>
        <begin position="4"/>
        <end position="48"/>
    </location>
</feature>
<dbReference type="InterPro" id="IPR002867">
    <property type="entry name" value="IBR_dom"/>
</dbReference>
<evidence type="ECO:0000313" key="7">
    <source>
        <dbReference type="EMBL" id="RAL66785.1"/>
    </source>
</evidence>
<dbReference type="Proteomes" id="UP000249056">
    <property type="component" value="Unassembled WGS sequence"/>
</dbReference>
<evidence type="ECO:0000256" key="4">
    <source>
        <dbReference type="ARBA" id="ARBA00022833"/>
    </source>
</evidence>
<dbReference type="OrthoDB" id="9977870at2759"/>
<dbReference type="Pfam" id="PF01485">
    <property type="entry name" value="IBR"/>
    <property type="match status" value="1"/>
</dbReference>
<proteinExistence type="predicted"/>
<evidence type="ECO:0000259" key="6">
    <source>
        <dbReference type="Pfam" id="PF01485"/>
    </source>
</evidence>
<evidence type="ECO:0000256" key="5">
    <source>
        <dbReference type="SAM" id="MobiDB-lite"/>
    </source>
</evidence>
<dbReference type="GO" id="GO:0008270">
    <property type="term" value="F:zinc ion binding"/>
    <property type="evidence" value="ECO:0007669"/>
    <property type="project" value="UniProtKB-KW"/>
</dbReference>
<dbReference type="AlphaFoldDB" id="A0A395J2Q3"/>
<organism evidence="7 8">
    <name type="scientific">Monilinia fructigena</name>
    <dbReference type="NCBI Taxonomy" id="38457"/>
    <lineage>
        <taxon>Eukaryota</taxon>
        <taxon>Fungi</taxon>
        <taxon>Dikarya</taxon>
        <taxon>Ascomycota</taxon>
        <taxon>Pezizomycotina</taxon>
        <taxon>Leotiomycetes</taxon>
        <taxon>Helotiales</taxon>
        <taxon>Sclerotiniaceae</taxon>
        <taxon>Monilinia</taxon>
    </lineage>
</organism>
<evidence type="ECO:0000313" key="8">
    <source>
        <dbReference type="Proteomes" id="UP000249056"/>
    </source>
</evidence>